<feature type="region of interest" description="Disordered" evidence="1">
    <location>
        <begin position="29"/>
        <end position="48"/>
    </location>
</feature>
<feature type="compositionally biased region" description="Basic and acidic residues" evidence="1">
    <location>
        <begin position="29"/>
        <end position="38"/>
    </location>
</feature>
<evidence type="ECO:0000313" key="3">
    <source>
        <dbReference type="EMBL" id="GFT29891.1"/>
    </source>
</evidence>
<feature type="chain" id="PRO_5036495001" evidence="2">
    <location>
        <begin position="24"/>
        <end position="206"/>
    </location>
</feature>
<reference evidence="3" key="1">
    <citation type="submission" date="2020-08" db="EMBL/GenBank/DDBJ databases">
        <title>Multicomponent nature underlies the extraordinary mechanical properties of spider dragline silk.</title>
        <authorList>
            <person name="Kono N."/>
            <person name="Nakamura H."/>
            <person name="Mori M."/>
            <person name="Yoshida Y."/>
            <person name="Ohtoshi R."/>
            <person name="Malay A.D."/>
            <person name="Moran D.A.P."/>
            <person name="Tomita M."/>
            <person name="Numata K."/>
            <person name="Arakawa K."/>
        </authorList>
    </citation>
    <scope>NUCLEOTIDE SEQUENCE</scope>
</reference>
<name>A0A8X6NSR4_NEPPI</name>
<proteinExistence type="predicted"/>
<dbReference type="EMBL" id="BMAW01012674">
    <property type="protein sequence ID" value="GFT29891.1"/>
    <property type="molecule type" value="Genomic_DNA"/>
</dbReference>
<evidence type="ECO:0000256" key="2">
    <source>
        <dbReference type="SAM" id="SignalP"/>
    </source>
</evidence>
<evidence type="ECO:0000256" key="1">
    <source>
        <dbReference type="SAM" id="MobiDB-lite"/>
    </source>
</evidence>
<dbReference type="Proteomes" id="UP000887013">
    <property type="component" value="Unassembled WGS sequence"/>
</dbReference>
<evidence type="ECO:0000313" key="4">
    <source>
        <dbReference type="Proteomes" id="UP000887013"/>
    </source>
</evidence>
<accession>A0A8X6NSR4</accession>
<dbReference type="OrthoDB" id="6420605at2759"/>
<gene>
    <name evidence="3" type="primary">AVEN_24149_1</name>
    <name evidence="3" type="ORF">NPIL_361161</name>
</gene>
<feature type="signal peptide" evidence="2">
    <location>
        <begin position="1"/>
        <end position="23"/>
    </location>
</feature>
<sequence>MMRLGSRLEALFLSTVFFSLCTSFVPRQKDLTTPKPTEETYTNENNKPSEIKHLKYPVPNPFSMFEPHIPLFRIPANPKVKDHMFGIEPHLMVSGRKKRSLLFPLGRYFFAQRMIGPQMPIIEYNQEDVEPCNVTVKENCTDEGIFEMPSTWQERKRKDQLAAAPRSPLNMKARRPYDVPQIGKSGLYYMYSKKLTTTKRRELVLV</sequence>
<keyword evidence="2" id="KW-0732">Signal</keyword>
<organism evidence="3 4">
    <name type="scientific">Nephila pilipes</name>
    <name type="common">Giant wood spider</name>
    <name type="synonym">Nephila maculata</name>
    <dbReference type="NCBI Taxonomy" id="299642"/>
    <lineage>
        <taxon>Eukaryota</taxon>
        <taxon>Metazoa</taxon>
        <taxon>Ecdysozoa</taxon>
        <taxon>Arthropoda</taxon>
        <taxon>Chelicerata</taxon>
        <taxon>Arachnida</taxon>
        <taxon>Araneae</taxon>
        <taxon>Araneomorphae</taxon>
        <taxon>Entelegynae</taxon>
        <taxon>Araneoidea</taxon>
        <taxon>Nephilidae</taxon>
        <taxon>Nephila</taxon>
    </lineage>
</organism>
<keyword evidence="4" id="KW-1185">Reference proteome</keyword>
<comment type="caution">
    <text evidence="3">The sequence shown here is derived from an EMBL/GenBank/DDBJ whole genome shotgun (WGS) entry which is preliminary data.</text>
</comment>
<protein>
    <submittedName>
        <fullName evidence="3">Uncharacterized protein</fullName>
    </submittedName>
</protein>
<dbReference type="AlphaFoldDB" id="A0A8X6NSR4"/>